<feature type="region of interest" description="Disordered" evidence="1">
    <location>
        <begin position="47"/>
        <end position="74"/>
    </location>
</feature>
<dbReference type="HOGENOM" id="CLU_2684038_0_0_7"/>
<dbReference type="KEGG" id="mfu:LILAB_26015"/>
<evidence type="ECO:0000256" key="1">
    <source>
        <dbReference type="SAM" id="MobiDB-lite"/>
    </source>
</evidence>
<dbReference type="EMBL" id="CP002830">
    <property type="protein sequence ID" value="AEI67096.1"/>
    <property type="molecule type" value="Genomic_DNA"/>
</dbReference>
<proteinExistence type="predicted"/>
<feature type="compositionally biased region" description="Basic and acidic residues" evidence="1">
    <location>
        <begin position="47"/>
        <end position="56"/>
    </location>
</feature>
<evidence type="ECO:0000313" key="2">
    <source>
        <dbReference type="EMBL" id="AEI67096.1"/>
    </source>
</evidence>
<accession>F8CAP4</accession>
<sequence length="74" mass="7683">MGVANEVPLTAGPALQCLEERFGVTSARGARAASGIGVSGEAFREAHTAEVERKEGLLPQGRRRRAPRAPAATA</sequence>
<dbReference type="Proteomes" id="UP000000488">
    <property type="component" value="Chromosome"/>
</dbReference>
<reference evidence="2 3" key="1">
    <citation type="journal article" date="2011" name="J. Bacteriol.">
        <title>Genome sequence of the halotolerant marine bacterium Myxococcus fulvus HW-1.</title>
        <authorList>
            <person name="Li Z.F."/>
            <person name="Li X."/>
            <person name="Liu H."/>
            <person name="Liu X."/>
            <person name="Han K."/>
            <person name="Wu Z.H."/>
            <person name="Hu W."/>
            <person name="Li F.F."/>
            <person name="Li Y.Z."/>
        </authorList>
    </citation>
    <scope>NUCLEOTIDE SEQUENCE [LARGE SCALE GENOMIC DNA]</scope>
    <source>
        <strain evidence="3">ATCC BAA-855 / HW-1</strain>
    </source>
</reference>
<dbReference type="AlphaFoldDB" id="F8CAP4"/>
<organism evidence="2 3">
    <name type="scientific">Myxococcus fulvus (strain ATCC BAA-855 / HW-1)</name>
    <dbReference type="NCBI Taxonomy" id="483219"/>
    <lineage>
        <taxon>Bacteria</taxon>
        <taxon>Pseudomonadati</taxon>
        <taxon>Myxococcota</taxon>
        <taxon>Myxococcia</taxon>
        <taxon>Myxococcales</taxon>
        <taxon>Cystobacterineae</taxon>
        <taxon>Myxococcaceae</taxon>
        <taxon>Myxococcus</taxon>
    </lineage>
</organism>
<name>F8CAP4_MYXFH</name>
<gene>
    <name evidence="2" type="ordered locus">LILAB_26015</name>
</gene>
<evidence type="ECO:0000313" key="3">
    <source>
        <dbReference type="Proteomes" id="UP000000488"/>
    </source>
</evidence>
<protein>
    <submittedName>
        <fullName evidence="2">Uncharacterized protein</fullName>
    </submittedName>
</protein>